<dbReference type="PANTHER" id="PTHR42886">
    <property type="entry name" value="RE40534P-RELATED"/>
    <property type="match status" value="1"/>
</dbReference>
<dbReference type="Gene3D" id="3.40.50.1820">
    <property type="entry name" value="alpha/beta hydrolase"/>
    <property type="match status" value="1"/>
</dbReference>
<protein>
    <submittedName>
        <fullName evidence="2">Alpha/beta hydrolase</fullName>
    </submittedName>
</protein>
<evidence type="ECO:0000313" key="3">
    <source>
        <dbReference type="Proteomes" id="UP001164305"/>
    </source>
</evidence>
<proteinExistence type="predicted"/>
<dbReference type="GO" id="GO:0016787">
    <property type="term" value="F:hydrolase activity"/>
    <property type="evidence" value="ECO:0007669"/>
    <property type="project" value="UniProtKB-KW"/>
</dbReference>
<feature type="domain" description="Serine aminopeptidase S33" evidence="1">
    <location>
        <begin position="49"/>
        <end position="295"/>
    </location>
</feature>
<keyword evidence="2" id="KW-0378">Hydrolase</keyword>
<evidence type="ECO:0000259" key="1">
    <source>
        <dbReference type="Pfam" id="PF12146"/>
    </source>
</evidence>
<reference evidence="2" key="1">
    <citation type="submission" date="2022-10" db="EMBL/GenBank/DDBJ databases">
        <title>Whole-Genome Sequencing of Brachybacterium huguangmaarense BRM-3, Isolated from Betula schmidtii.</title>
        <authorList>
            <person name="Haam D."/>
        </authorList>
    </citation>
    <scope>NUCLEOTIDE SEQUENCE</scope>
    <source>
        <strain evidence="2">BRM-3</strain>
    </source>
</reference>
<dbReference type="Proteomes" id="UP001164305">
    <property type="component" value="Chromosome"/>
</dbReference>
<keyword evidence="3" id="KW-1185">Reference proteome</keyword>
<evidence type="ECO:0000313" key="2">
    <source>
        <dbReference type="EMBL" id="UYG17076.1"/>
    </source>
</evidence>
<dbReference type="InterPro" id="IPR022742">
    <property type="entry name" value="Hydrolase_4"/>
</dbReference>
<name>A0ABY6G1J1_9MICO</name>
<dbReference type="EMBL" id="CP107020">
    <property type="protein sequence ID" value="UYG17076.1"/>
    <property type="molecule type" value="Genomic_DNA"/>
</dbReference>
<sequence>MPAWTPDPVLGAGYVQCEIPLGEDDEGAILATVLHREPDRPVAPDRLPVLVLHGWSDYVFQRELLEYLAARGLDVWALDLRKHGRSLRPWQTATDVASLEDYDAEIGAALDAIGRDRRPLVLAHSSGGLVAALWAMRHPGELTGLVLNSPWLEFHLRAAGRRLTLPVVRRLARRHPHRPVLPPGPDHYARSLHEDFGGEFAFDLEWKPPGGHAFPASTMAAVLEGQGRLHEGRVLEPVLVLHAGRSRFRRRFDEDMRRSDVVLDVTGMDAAARRLGPRVEVAVIDGARHDVFLSEPDARERALHALDAWLDRLRTADPA</sequence>
<dbReference type="InterPro" id="IPR029058">
    <property type="entry name" value="AB_hydrolase_fold"/>
</dbReference>
<dbReference type="RefSeq" id="WP_263594285.1">
    <property type="nucleotide sequence ID" value="NZ_CP107020.1"/>
</dbReference>
<dbReference type="Pfam" id="PF12146">
    <property type="entry name" value="Hydrolase_4"/>
    <property type="match status" value="1"/>
</dbReference>
<dbReference type="PANTHER" id="PTHR42886:SF42">
    <property type="entry name" value="ALPHA_BETA-HYDROLASES SUPERFAMILY PROTEIN"/>
    <property type="match status" value="1"/>
</dbReference>
<dbReference type="SUPFAM" id="SSF53474">
    <property type="entry name" value="alpha/beta-Hydrolases"/>
    <property type="match status" value="1"/>
</dbReference>
<gene>
    <name evidence="2" type="ORF">BRM3_01170</name>
</gene>
<accession>A0ABY6G1J1</accession>
<organism evidence="2 3">
    <name type="scientific">Brachybacterium huguangmaarense</name>
    <dbReference type="NCBI Taxonomy" id="1652028"/>
    <lineage>
        <taxon>Bacteria</taxon>
        <taxon>Bacillati</taxon>
        <taxon>Actinomycetota</taxon>
        <taxon>Actinomycetes</taxon>
        <taxon>Micrococcales</taxon>
        <taxon>Dermabacteraceae</taxon>
        <taxon>Brachybacterium</taxon>
    </lineage>
</organism>